<proteinExistence type="predicted"/>
<dbReference type="AlphaFoldDB" id="A0A1Y2IVW5"/>
<dbReference type="PROSITE" id="PS51257">
    <property type="entry name" value="PROKAR_LIPOPROTEIN"/>
    <property type="match status" value="1"/>
</dbReference>
<evidence type="ECO:0000256" key="1">
    <source>
        <dbReference type="SAM" id="Phobius"/>
    </source>
</evidence>
<evidence type="ECO:0000313" key="3">
    <source>
        <dbReference type="Proteomes" id="UP000193067"/>
    </source>
</evidence>
<reference evidence="2 3" key="1">
    <citation type="journal article" date="2015" name="Biotechnol. Biofuels">
        <title>Enhanced degradation of softwood versus hardwood by the white-rot fungus Pycnoporus coccineus.</title>
        <authorList>
            <person name="Couturier M."/>
            <person name="Navarro D."/>
            <person name="Chevret D."/>
            <person name="Henrissat B."/>
            <person name="Piumi F."/>
            <person name="Ruiz-Duenas F.J."/>
            <person name="Martinez A.T."/>
            <person name="Grigoriev I.V."/>
            <person name="Riley R."/>
            <person name="Lipzen A."/>
            <person name="Berrin J.G."/>
            <person name="Master E.R."/>
            <person name="Rosso M.N."/>
        </authorList>
    </citation>
    <scope>NUCLEOTIDE SEQUENCE [LARGE SCALE GENOMIC DNA]</scope>
    <source>
        <strain evidence="2 3">BRFM310</strain>
    </source>
</reference>
<keyword evidence="1" id="KW-0472">Membrane</keyword>
<evidence type="ECO:0000313" key="2">
    <source>
        <dbReference type="EMBL" id="OSD05285.1"/>
    </source>
</evidence>
<dbReference type="Proteomes" id="UP000193067">
    <property type="component" value="Unassembled WGS sequence"/>
</dbReference>
<name>A0A1Y2IVW5_TRAC3</name>
<accession>A0A1Y2IVW5</accession>
<keyword evidence="1" id="KW-1133">Transmembrane helix</keyword>
<protein>
    <submittedName>
        <fullName evidence="2">Uncharacterized protein</fullName>
    </submittedName>
</protein>
<keyword evidence="1" id="KW-0812">Transmembrane</keyword>
<keyword evidence="3" id="KW-1185">Reference proteome</keyword>
<sequence>MRSITFSRAPVWALIPTPTGAFSCVMASACCIRKICGNARASVVAECVAEACFALFCLLLFAVHDFVVLFRSCVTSQVLDTPRSCQQSCTAPDIWSPSLSRH</sequence>
<gene>
    <name evidence="2" type="ORF">PYCCODRAFT_1221826</name>
</gene>
<dbReference type="EMBL" id="KZ084093">
    <property type="protein sequence ID" value="OSD05285.1"/>
    <property type="molecule type" value="Genomic_DNA"/>
</dbReference>
<organism evidence="2 3">
    <name type="scientific">Trametes coccinea (strain BRFM310)</name>
    <name type="common">Pycnoporus coccineus</name>
    <dbReference type="NCBI Taxonomy" id="1353009"/>
    <lineage>
        <taxon>Eukaryota</taxon>
        <taxon>Fungi</taxon>
        <taxon>Dikarya</taxon>
        <taxon>Basidiomycota</taxon>
        <taxon>Agaricomycotina</taxon>
        <taxon>Agaricomycetes</taxon>
        <taxon>Polyporales</taxon>
        <taxon>Polyporaceae</taxon>
        <taxon>Trametes</taxon>
    </lineage>
</organism>
<feature type="transmembrane region" description="Helical" evidence="1">
    <location>
        <begin position="43"/>
        <end position="63"/>
    </location>
</feature>